<keyword evidence="3" id="KW-1185">Reference proteome</keyword>
<evidence type="ECO:0000256" key="1">
    <source>
        <dbReference type="SAM" id="MobiDB-lite"/>
    </source>
</evidence>
<dbReference type="Proteomes" id="UP000559027">
    <property type="component" value="Unassembled WGS sequence"/>
</dbReference>
<feature type="region of interest" description="Disordered" evidence="1">
    <location>
        <begin position="42"/>
        <end position="152"/>
    </location>
</feature>
<comment type="caution">
    <text evidence="2">The sequence shown here is derived from an EMBL/GenBank/DDBJ whole genome shotgun (WGS) entry which is preliminary data.</text>
</comment>
<gene>
    <name evidence="2" type="ORF">D9756_007295</name>
</gene>
<accession>A0A8H5D5W3</accession>
<proteinExistence type="predicted"/>
<dbReference type="EMBL" id="JAACJO010000009">
    <property type="protein sequence ID" value="KAF5354140.1"/>
    <property type="molecule type" value="Genomic_DNA"/>
</dbReference>
<feature type="compositionally biased region" description="Basic and acidic residues" evidence="1">
    <location>
        <begin position="61"/>
        <end position="81"/>
    </location>
</feature>
<evidence type="ECO:0000313" key="3">
    <source>
        <dbReference type="Proteomes" id="UP000559027"/>
    </source>
</evidence>
<reference evidence="2 3" key="1">
    <citation type="journal article" date="2020" name="ISME J.">
        <title>Uncovering the hidden diversity of litter-decomposition mechanisms in mushroom-forming fungi.</title>
        <authorList>
            <person name="Floudas D."/>
            <person name="Bentzer J."/>
            <person name="Ahren D."/>
            <person name="Johansson T."/>
            <person name="Persson P."/>
            <person name="Tunlid A."/>
        </authorList>
    </citation>
    <scope>NUCLEOTIDE SEQUENCE [LARGE SCALE GENOMIC DNA]</scope>
    <source>
        <strain evidence="2 3">CBS 146.42</strain>
    </source>
</reference>
<sequence>MNKTTIYRQLIVRLRVKERHEILEALPRVCKAKKTALQNQERLIGGSSKCGPKRAAGVLEQEPKPAKNTKTKELADRDGGTKKGSQASTTTLSSHKHKKEKGKAQCCESLSAEDEDKNILPSEESSQASSEDGTEEEDNPEAEFKREHQKHV</sequence>
<dbReference type="AlphaFoldDB" id="A0A8H5D5W3"/>
<feature type="compositionally biased region" description="Acidic residues" evidence="1">
    <location>
        <begin position="132"/>
        <end position="141"/>
    </location>
</feature>
<name>A0A8H5D5W3_9AGAR</name>
<protein>
    <submittedName>
        <fullName evidence="2">Uncharacterized protein</fullName>
    </submittedName>
</protein>
<feature type="compositionally biased region" description="Polar residues" evidence="1">
    <location>
        <begin position="83"/>
        <end position="93"/>
    </location>
</feature>
<organism evidence="2 3">
    <name type="scientific">Leucocoprinus leucothites</name>
    <dbReference type="NCBI Taxonomy" id="201217"/>
    <lineage>
        <taxon>Eukaryota</taxon>
        <taxon>Fungi</taxon>
        <taxon>Dikarya</taxon>
        <taxon>Basidiomycota</taxon>
        <taxon>Agaricomycotina</taxon>
        <taxon>Agaricomycetes</taxon>
        <taxon>Agaricomycetidae</taxon>
        <taxon>Agaricales</taxon>
        <taxon>Agaricineae</taxon>
        <taxon>Agaricaceae</taxon>
        <taxon>Leucocoprinus</taxon>
    </lineage>
</organism>
<evidence type="ECO:0000313" key="2">
    <source>
        <dbReference type="EMBL" id="KAF5354140.1"/>
    </source>
</evidence>